<dbReference type="GeneID" id="90038693"/>
<evidence type="ECO:0000256" key="1">
    <source>
        <dbReference type="SAM" id="MobiDB-lite"/>
    </source>
</evidence>
<gene>
    <name evidence="2" type="ORF">BZA70DRAFT_281898</name>
</gene>
<evidence type="ECO:0000313" key="3">
    <source>
        <dbReference type="Proteomes" id="UP001498771"/>
    </source>
</evidence>
<organism evidence="2 3">
    <name type="scientific">Myxozyma melibiosi</name>
    <dbReference type="NCBI Taxonomy" id="54550"/>
    <lineage>
        <taxon>Eukaryota</taxon>
        <taxon>Fungi</taxon>
        <taxon>Dikarya</taxon>
        <taxon>Ascomycota</taxon>
        <taxon>Saccharomycotina</taxon>
        <taxon>Lipomycetes</taxon>
        <taxon>Lipomycetales</taxon>
        <taxon>Lipomycetaceae</taxon>
        <taxon>Myxozyma</taxon>
    </lineage>
</organism>
<keyword evidence="3" id="KW-1185">Reference proteome</keyword>
<feature type="compositionally biased region" description="Acidic residues" evidence="1">
    <location>
        <begin position="22"/>
        <end position="35"/>
    </location>
</feature>
<sequence length="245" mass="27551">MLAAQRTRVLFDALQSSRPATEEEYEDSSDDEYEDDVSKTQVQQESCCGDDEMHRESAATAACDSSDLEDDSSEYDSEYEEEPEAALATAEYITAVAVVERKTAVDDEAIARRCEEVNAQLPKYSLAFKTSIERPPVTKLVVSPKPKGILKKRYDMYYYQRESAKKLKDDYSHEPIAPEVYISVSDSASIPRPQARVHFPPRRKLEAVRLIEPRLGGGPSRSVRRKGCSSGNIGGVLERISQWWS</sequence>
<dbReference type="EMBL" id="JBBJBU010000010">
    <property type="protein sequence ID" value="KAK7203711.1"/>
    <property type="molecule type" value="Genomic_DNA"/>
</dbReference>
<feature type="compositionally biased region" description="Acidic residues" evidence="1">
    <location>
        <begin position="66"/>
        <end position="84"/>
    </location>
</feature>
<name>A0ABR1F1J2_9ASCO</name>
<evidence type="ECO:0000313" key="2">
    <source>
        <dbReference type="EMBL" id="KAK7203711.1"/>
    </source>
</evidence>
<protein>
    <submittedName>
        <fullName evidence="2">Uncharacterized protein</fullName>
    </submittedName>
</protein>
<dbReference type="Proteomes" id="UP001498771">
    <property type="component" value="Unassembled WGS sequence"/>
</dbReference>
<feature type="region of interest" description="Disordered" evidence="1">
    <location>
        <begin position="1"/>
        <end position="84"/>
    </location>
</feature>
<proteinExistence type="predicted"/>
<dbReference type="RefSeq" id="XP_064766744.1">
    <property type="nucleotide sequence ID" value="XM_064913181.1"/>
</dbReference>
<reference evidence="2 3" key="1">
    <citation type="submission" date="2024-03" db="EMBL/GenBank/DDBJ databases">
        <title>Genome-scale model development and genomic sequencing of the oleaginous clade Lipomyces.</title>
        <authorList>
            <consortium name="Lawrence Berkeley National Laboratory"/>
            <person name="Czajka J.J."/>
            <person name="Han Y."/>
            <person name="Kim J."/>
            <person name="Mondo S.J."/>
            <person name="Hofstad B.A."/>
            <person name="Robles A."/>
            <person name="Haridas S."/>
            <person name="Riley R."/>
            <person name="LaButti K."/>
            <person name="Pangilinan J."/>
            <person name="Andreopoulos W."/>
            <person name="Lipzen A."/>
            <person name="Yan J."/>
            <person name="Wang M."/>
            <person name="Ng V."/>
            <person name="Grigoriev I.V."/>
            <person name="Spatafora J.W."/>
            <person name="Magnuson J.K."/>
            <person name="Baker S.E."/>
            <person name="Pomraning K.R."/>
        </authorList>
    </citation>
    <scope>NUCLEOTIDE SEQUENCE [LARGE SCALE GENOMIC DNA]</scope>
    <source>
        <strain evidence="2 3">Phaff 52-87</strain>
    </source>
</reference>
<comment type="caution">
    <text evidence="2">The sequence shown here is derived from an EMBL/GenBank/DDBJ whole genome shotgun (WGS) entry which is preliminary data.</text>
</comment>
<accession>A0ABR1F1J2</accession>